<dbReference type="GO" id="GO:0005615">
    <property type="term" value="C:extracellular space"/>
    <property type="evidence" value="ECO:0007669"/>
    <property type="project" value="TreeGrafter"/>
</dbReference>
<organism evidence="3 4">
    <name type="scientific">Nothobranchius furzeri</name>
    <name type="common">Turquoise killifish</name>
    <dbReference type="NCBI Taxonomy" id="105023"/>
    <lineage>
        <taxon>Eukaryota</taxon>
        <taxon>Metazoa</taxon>
        <taxon>Chordata</taxon>
        <taxon>Craniata</taxon>
        <taxon>Vertebrata</taxon>
        <taxon>Euteleostomi</taxon>
        <taxon>Actinopterygii</taxon>
        <taxon>Neopterygii</taxon>
        <taxon>Teleostei</taxon>
        <taxon>Neoteleostei</taxon>
        <taxon>Acanthomorphata</taxon>
        <taxon>Ovalentaria</taxon>
        <taxon>Atherinomorphae</taxon>
        <taxon>Cyprinodontiformes</taxon>
        <taxon>Nothobranchiidae</taxon>
        <taxon>Nothobranchius</taxon>
    </lineage>
</organism>
<keyword evidence="1" id="KW-1015">Disulfide bond</keyword>
<dbReference type="InterPro" id="IPR050098">
    <property type="entry name" value="TFPI/VKTCI-like"/>
</dbReference>
<dbReference type="PANTHER" id="PTHR10083:SF373">
    <property type="entry name" value="SERINE PEPTIDASE INHIBITOR, KUNITZ TYPE, 2"/>
    <property type="match status" value="1"/>
</dbReference>
<dbReference type="GeneTree" id="ENSGT01030000234953"/>
<dbReference type="PROSITE" id="PS50279">
    <property type="entry name" value="BPTI_KUNITZ_2"/>
    <property type="match status" value="1"/>
</dbReference>
<reference evidence="3" key="3">
    <citation type="submission" date="2025-09" db="UniProtKB">
        <authorList>
            <consortium name="Ensembl"/>
        </authorList>
    </citation>
    <scope>IDENTIFICATION</scope>
</reference>
<dbReference type="Ensembl" id="ENSNFUT00015042528.1">
    <property type="protein sequence ID" value="ENSNFUP00015040741.1"/>
    <property type="gene ID" value="ENSNFUG00015019549.1"/>
</dbReference>
<dbReference type="Pfam" id="PF00014">
    <property type="entry name" value="Kunitz_BPTI"/>
    <property type="match status" value="1"/>
</dbReference>
<dbReference type="PANTHER" id="PTHR10083">
    <property type="entry name" value="KUNITZ-TYPE PROTEASE INHIBITOR-RELATED"/>
    <property type="match status" value="1"/>
</dbReference>
<proteinExistence type="predicted"/>
<accession>A0A8C6PA78</accession>
<dbReference type="GO" id="GO:0004867">
    <property type="term" value="F:serine-type endopeptidase inhibitor activity"/>
    <property type="evidence" value="ECO:0007669"/>
    <property type="project" value="InterPro"/>
</dbReference>
<name>A0A8C6PA78_NOTFU</name>
<evidence type="ECO:0000259" key="2">
    <source>
        <dbReference type="PROSITE" id="PS50279"/>
    </source>
</evidence>
<dbReference type="Proteomes" id="UP000694548">
    <property type="component" value="Chromosome sgr09"/>
</dbReference>
<dbReference type="Gene3D" id="4.10.410.10">
    <property type="entry name" value="Pancreatic trypsin inhibitor Kunitz domain"/>
    <property type="match status" value="1"/>
</dbReference>
<reference evidence="3" key="1">
    <citation type="submission" date="2014-08" db="EMBL/GenBank/DDBJ databases">
        <authorList>
            <person name="Senf B."/>
            <person name="Petzold A."/>
            <person name="Downie B.R."/>
            <person name="Koch P."/>
            <person name="Platzer M."/>
        </authorList>
    </citation>
    <scope>NUCLEOTIDE SEQUENCE [LARGE SCALE GENOMIC DNA]</scope>
    <source>
        <strain evidence="3">GRZ</strain>
    </source>
</reference>
<keyword evidence="4" id="KW-1185">Reference proteome</keyword>
<evidence type="ECO:0000313" key="3">
    <source>
        <dbReference type="Ensembl" id="ENSNFUP00015040741.1"/>
    </source>
</evidence>
<feature type="domain" description="BPTI/Kunitz inhibitor" evidence="2">
    <location>
        <begin position="46"/>
        <end position="96"/>
    </location>
</feature>
<evidence type="ECO:0000256" key="1">
    <source>
        <dbReference type="ARBA" id="ARBA00023157"/>
    </source>
</evidence>
<dbReference type="AlphaFoldDB" id="A0A8C6PA78"/>
<dbReference type="CDD" id="cd00109">
    <property type="entry name" value="Kunitz-type"/>
    <property type="match status" value="1"/>
</dbReference>
<sequence length="147" mass="16627">RQECDQGRGTYFSFRNENHFVNERDCLRTCSPNAENTYPLDICKMCHLKPTTGECSGNFLGFYYGSVDGKCKRFLWSGCCGNGNRCFDAESCNVTCAGIWDDRGENGTPLGQGLLKMFSVMNSYIFFLQGKLRSVLPDCSHHHQLHL</sequence>
<dbReference type="SUPFAM" id="SSF57362">
    <property type="entry name" value="BPTI-like"/>
    <property type="match status" value="1"/>
</dbReference>
<protein>
    <recommendedName>
        <fullName evidence="2">BPTI/Kunitz inhibitor domain-containing protein</fullName>
    </recommendedName>
</protein>
<evidence type="ECO:0000313" key="4">
    <source>
        <dbReference type="Proteomes" id="UP000694548"/>
    </source>
</evidence>
<dbReference type="InterPro" id="IPR036880">
    <property type="entry name" value="Kunitz_BPTI_sf"/>
</dbReference>
<dbReference type="PRINTS" id="PR00759">
    <property type="entry name" value="BASICPTASE"/>
</dbReference>
<reference evidence="3" key="2">
    <citation type="submission" date="2025-08" db="UniProtKB">
        <authorList>
            <consortium name="Ensembl"/>
        </authorList>
    </citation>
    <scope>IDENTIFICATION</scope>
</reference>
<dbReference type="InterPro" id="IPR002223">
    <property type="entry name" value="Kunitz_BPTI"/>
</dbReference>
<dbReference type="SMART" id="SM00131">
    <property type="entry name" value="KU"/>
    <property type="match status" value="1"/>
</dbReference>